<keyword evidence="2" id="KW-1185">Reference proteome</keyword>
<sequence length="63" mass="7354">MMRESILFLKEKAEIDRLLDCGFRITAVEEDLNGSLVTFTKENRCSVRQIVTTEGRKYFPLKI</sequence>
<reference evidence="2" key="1">
    <citation type="submission" date="2015-01" db="EMBL/GenBank/DDBJ databases">
        <title>Comparative genome analysis of Bacillus coagulans HM-08, Clostridium butyricum HM-68, Bacillus subtilis HM-66 and Bacillus paralicheniformis BL-09.</title>
        <authorList>
            <person name="Zhang H."/>
        </authorList>
    </citation>
    <scope>NUCLEOTIDE SEQUENCE [LARGE SCALE GENOMIC DNA]</scope>
    <source>
        <strain evidence="2">HM-08</strain>
    </source>
</reference>
<gene>
    <name evidence="1" type="ORF">SB48_HM08orf05940</name>
</gene>
<evidence type="ECO:0000313" key="1">
    <source>
        <dbReference type="EMBL" id="AJO24528.1"/>
    </source>
</evidence>
<dbReference type="Proteomes" id="UP000032024">
    <property type="component" value="Chromosome"/>
</dbReference>
<organism evidence="1 2">
    <name type="scientific">Heyndrickxia coagulans</name>
    <name type="common">Weizmannia coagulans</name>
    <dbReference type="NCBI Taxonomy" id="1398"/>
    <lineage>
        <taxon>Bacteria</taxon>
        <taxon>Bacillati</taxon>
        <taxon>Bacillota</taxon>
        <taxon>Bacilli</taxon>
        <taxon>Bacillales</taxon>
        <taxon>Bacillaceae</taxon>
        <taxon>Heyndrickxia</taxon>
    </lineage>
</organism>
<name>A0AAN0T8Q6_HEYCO</name>
<dbReference type="EMBL" id="CP010525">
    <property type="protein sequence ID" value="AJO24528.1"/>
    <property type="molecule type" value="Genomic_DNA"/>
</dbReference>
<dbReference type="AlphaFoldDB" id="A0AAN0T8Q6"/>
<evidence type="ECO:0000313" key="2">
    <source>
        <dbReference type="Proteomes" id="UP000032024"/>
    </source>
</evidence>
<proteinExistence type="predicted"/>
<accession>A0AAN0T8Q6</accession>
<protein>
    <submittedName>
        <fullName evidence="1">Uncharacterized protein</fullName>
    </submittedName>
</protein>